<proteinExistence type="predicted"/>
<sequence length="43" mass="4614">MAFRSISWTRAPSRFALAGALEEYATFVTPALLVLAPADTTSL</sequence>
<dbReference type="AlphaFoldDB" id="A0A8T0YHI2"/>
<evidence type="ECO:0000313" key="4">
    <source>
        <dbReference type="Proteomes" id="UP000735874"/>
    </source>
</evidence>
<dbReference type="Proteomes" id="UP000697107">
    <property type="component" value="Unassembled WGS sequence"/>
</dbReference>
<accession>A0A8T0YHI2</accession>
<evidence type="ECO:0000313" key="3">
    <source>
        <dbReference type="EMBL" id="KAG2967107.1"/>
    </source>
</evidence>
<dbReference type="EMBL" id="RCML01000960">
    <property type="protein sequence ID" value="KAG2967107.1"/>
    <property type="molecule type" value="Genomic_DNA"/>
</dbReference>
<dbReference type="Proteomes" id="UP000774804">
    <property type="component" value="Unassembled WGS sequence"/>
</dbReference>
<evidence type="ECO:0000313" key="2">
    <source>
        <dbReference type="EMBL" id="KAG2893330.1"/>
    </source>
</evidence>
<evidence type="ECO:0000313" key="1">
    <source>
        <dbReference type="EMBL" id="KAG2841079.1"/>
    </source>
</evidence>
<protein>
    <submittedName>
        <fullName evidence="1">Uncharacterized protein</fullName>
    </submittedName>
</protein>
<reference evidence="1" key="1">
    <citation type="submission" date="2018-10" db="EMBL/GenBank/DDBJ databases">
        <title>Effector identification in a new, highly contiguous assembly of the strawberry crown rot pathogen Phytophthora cactorum.</title>
        <authorList>
            <person name="Armitage A.D."/>
            <person name="Nellist C.F."/>
            <person name="Bates H."/>
            <person name="Vickerstaff R.J."/>
            <person name="Harrison R.J."/>
        </authorList>
    </citation>
    <scope>NUCLEOTIDE SEQUENCE</scope>
    <source>
        <strain evidence="1">15-7</strain>
        <strain evidence="2">4032</strain>
        <strain evidence="3">P415</strain>
    </source>
</reference>
<dbReference type="Proteomes" id="UP000735874">
    <property type="component" value="Unassembled WGS sequence"/>
</dbReference>
<dbReference type="EMBL" id="RCMG01000951">
    <property type="protein sequence ID" value="KAG2841079.1"/>
    <property type="molecule type" value="Genomic_DNA"/>
</dbReference>
<name>A0A8T0YHI2_9STRA</name>
<comment type="caution">
    <text evidence="1">The sequence shown here is derived from an EMBL/GenBank/DDBJ whole genome shotgun (WGS) entry which is preliminary data.</text>
</comment>
<gene>
    <name evidence="1" type="ORF">PC113_g19102</name>
    <name evidence="2" type="ORF">PC115_g18505</name>
    <name evidence="3" type="ORF">PC118_g18784</name>
</gene>
<organism evidence="1 4">
    <name type="scientific">Phytophthora cactorum</name>
    <dbReference type="NCBI Taxonomy" id="29920"/>
    <lineage>
        <taxon>Eukaryota</taxon>
        <taxon>Sar</taxon>
        <taxon>Stramenopiles</taxon>
        <taxon>Oomycota</taxon>
        <taxon>Peronosporomycetes</taxon>
        <taxon>Peronosporales</taxon>
        <taxon>Peronosporaceae</taxon>
        <taxon>Phytophthora</taxon>
    </lineage>
</organism>
<dbReference type="EMBL" id="RCMI01000963">
    <property type="protein sequence ID" value="KAG2893330.1"/>
    <property type="molecule type" value="Genomic_DNA"/>
</dbReference>